<organism evidence="2 3">
    <name type="scientific">Pueribacillus theae</name>
    <dbReference type="NCBI Taxonomy" id="2171751"/>
    <lineage>
        <taxon>Bacteria</taxon>
        <taxon>Bacillati</taxon>
        <taxon>Bacillota</taxon>
        <taxon>Bacilli</taxon>
        <taxon>Bacillales</taxon>
        <taxon>Bacillaceae</taxon>
        <taxon>Pueribacillus</taxon>
    </lineage>
</organism>
<evidence type="ECO:0000256" key="1">
    <source>
        <dbReference type="SAM" id="Phobius"/>
    </source>
</evidence>
<dbReference type="Proteomes" id="UP000245998">
    <property type="component" value="Unassembled WGS sequence"/>
</dbReference>
<sequence>MFKNKIFSCLSLITFIIGLVLFIIAIIIIGFATRPTLVYMNYHNWGWVFWGISLIASLIAILKKEPGRMKFSLYIGSLIFGLIILLYIIYLAIIF</sequence>
<feature type="transmembrane region" description="Helical" evidence="1">
    <location>
        <begin position="45"/>
        <end position="62"/>
    </location>
</feature>
<feature type="transmembrane region" description="Helical" evidence="1">
    <location>
        <begin position="12"/>
        <end position="33"/>
    </location>
</feature>
<dbReference type="AlphaFoldDB" id="A0A2U1K2X0"/>
<gene>
    <name evidence="2" type="ORF">DCC39_08690</name>
</gene>
<keyword evidence="1" id="KW-0812">Transmembrane</keyword>
<reference evidence="2 3" key="1">
    <citation type="submission" date="2018-04" db="EMBL/GenBank/DDBJ databases">
        <title>Camelliibacillus theae gen. nov., sp. nov., isolated from Pu'er tea.</title>
        <authorList>
            <person name="Niu L."/>
        </authorList>
    </citation>
    <scope>NUCLEOTIDE SEQUENCE [LARGE SCALE GENOMIC DNA]</scope>
    <source>
        <strain evidence="2 3">T8</strain>
    </source>
</reference>
<name>A0A2U1K2X0_9BACI</name>
<comment type="caution">
    <text evidence="2">The sequence shown here is derived from an EMBL/GenBank/DDBJ whole genome shotgun (WGS) entry which is preliminary data.</text>
</comment>
<protein>
    <submittedName>
        <fullName evidence="2">Uncharacterized protein</fullName>
    </submittedName>
</protein>
<keyword evidence="1" id="KW-0472">Membrane</keyword>
<keyword evidence="1" id="KW-1133">Transmembrane helix</keyword>
<dbReference type="EMBL" id="QCZG01000015">
    <property type="protein sequence ID" value="PWA11856.1"/>
    <property type="molecule type" value="Genomic_DNA"/>
</dbReference>
<feature type="transmembrane region" description="Helical" evidence="1">
    <location>
        <begin position="74"/>
        <end position="94"/>
    </location>
</feature>
<evidence type="ECO:0000313" key="2">
    <source>
        <dbReference type="EMBL" id="PWA11856.1"/>
    </source>
</evidence>
<accession>A0A2U1K2X0</accession>
<evidence type="ECO:0000313" key="3">
    <source>
        <dbReference type="Proteomes" id="UP000245998"/>
    </source>
</evidence>
<proteinExistence type="predicted"/>
<keyword evidence="3" id="KW-1185">Reference proteome</keyword>